<organism evidence="2 3">
    <name type="scientific">Colletotrichum plurivorum</name>
    <dbReference type="NCBI Taxonomy" id="2175906"/>
    <lineage>
        <taxon>Eukaryota</taxon>
        <taxon>Fungi</taxon>
        <taxon>Dikarya</taxon>
        <taxon>Ascomycota</taxon>
        <taxon>Pezizomycotina</taxon>
        <taxon>Sordariomycetes</taxon>
        <taxon>Hypocreomycetidae</taxon>
        <taxon>Glomerellales</taxon>
        <taxon>Glomerellaceae</taxon>
        <taxon>Colletotrichum</taxon>
        <taxon>Colletotrichum orchidearum species complex</taxon>
    </lineage>
</organism>
<feature type="region of interest" description="Disordered" evidence="1">
    <location>
        <begin position="41"/>
        <end position="62"/>
    </location>
</feature>
<keyword evidence="3" id="KW-1185">Reference proteome</keyword>
<feature type="compositionally biased region" description="Acidic residues" evidence="1">
    <location>
        <begin position="15"/>
        <end position="27"/>
    </location>
</feature>
<evidence type="ECO:0000313" key="3">
    <source>
        <dbReference type="Proteomes" id="UP000654918"/>
    </source>
</evidence>
<protein>
    <submittedName>
        <fullName evidence="2">Uncharacterized protein</fullName>
    </submittedName>
</protein>
<proteinExistence type="predicted"/>
<feature type="compositionally biased region" description="Basic and acidic residues" evidence="1">
    <location>
        <begin position="1"/>
        <end position="14"/>
    </location>
</feature>
<comment type="caution">
    <text evidence="2">The sequence shown here is derived from an EMBL/GenBank/DDBJ whole genome shotgun (WGS) entry which is preliminary data.</text>
</comment>
<evidence type="ECO:0000313" key="2">
    <source>
        <dbReference type="EMBL" id="KAF6826125.1"/>
    </source>
</evidence>
<evidence type="ECO:0000256" key="1">
    <source>
        <dbReference type="SAM" id="MobiDB-lite"/>
    </source>
</evidence>
<dbReference type="Proteomes" id="UP000654918">
    <property type="component" value="Unassembled WGS sequence"/>
</dbReference>
<name>A0A8H6K7X5_9PEZI</name>
<dbReference type="EMBL" id="WIGO01000160">
    <property type="protein sequence ID" value="KAF6826125.1"/>
    <property type="molecule type" value="Genomic_DNA"/>
</dbReference>
<reference evidence="2" key="1">
    <citation type="journal article" date="2020" name="Phytopathology">
        <title>Genome Sequence Resources of Colletotrichum truncatum, C. plurivorum, C. musicola, and C. sojae: Four Species Pathogenic to Soybean (Glycine max).</title>
        <authorList>
            <person name="Rogerio F."/>
            <person name="Boufleur T.R."/>
            <person name="Ciampi-Guillardi M."/>
            <person name="Sukno S.A."/>
            <person name="Thon M.R."/>
            <person name="Massola Junior N.S."/>
            <person name="Baroncelli R."/>
        </authorList>
    </citation>
    <scope>NUCLEOTIDE SEQUENCE</scope>
    <source>
        <strain evidence="2">LFN00145</strain>
    </source>
</reference>
<dbReference type="AlphaFoldDB" id="A0A8H6K7X5"/>
<accession>A0A8H6K7X5</accession>
<gene>
    <name evidence="2" type="ORF">CPLU01_09857</name>
</gene>
<sequence length="105" mass="11713">MADKNGGEDFPGHPDDEDDEEEAVGGLEDDIFFRGNYARKPAGQNFRRPLDPDPYDGEGTRSLMAPLKYTKPSGWAKAAKKSSKRAGSFWPCFGMRLRSQTMSDH</sequence>
<feature type="region of interest" description="Disordered" evidence="1">
    <location>
        <begin position="1"/>
        <end position="27"/>
    </location>
</feature>